<sequence>MQEEIAELIIDNGFGMCKAGFAGNDHSQAVFPSIVGLPKVSWWAGVGAKIPEQVWHADPEALLYLSASGCITGFIMEPRDGVIHMAPSMRSILLYNILHPDLVAQDLMDYLVKSLTEHAYSFITTAK</sequence>
<proteinExistence type="predicted"/>
<evidence type="ECO:0000313" key="2">
    <source>
        <dbReference type="Proteomes" id="UP000664940"/>
    </source>
</evidence>
<comment type="caution">
    <text evidence="1">The sequence shown here is derived from an EMBL/GenBank/DDBJ whole genome shotgun (WGS) entry which is preliminary data.</text>
</comment>
<protein>
    <submittedName>
        <fullName evidence="1">Uncharacterized protein</fullName>
    </submittedName>
</protein>
<dbReference type="SUPFAM" id="SSF53067">
    <property type="entry name" value="Actin-like ATPase domain"/>
    <property type="match status" value="1"/>
</dbReference>
<dbReference type="Proteomes" id="UP000664940">
    <property type="component" value="Unassembled WGS sequence"/>
</dbReference>
<dbReference type="InterPro" id="IPR043129">
    <property type="entry name" value="ATPase_NBD"/>
</dbReference>
<organism evidence="1 2">
    <name type="scientific">Phyllostomus discolor</name>
    <name type="common">pale spear-nosed bat</name>
    <dbReference type="NCBI Taxonomy" id="89673"/>
    <lineage>
        <taxon>Eukaryota</taxon>
        <taxon>Metazoa</taxon>
        <taxon>Chordata</taxon>
        <taxon>Craniata</taxon>
        <taxon>Vertebrata</taxon>
        <taxon>Euteleostomi</taxon>
        <taxon>Mammalia</taxon>
        <taxon>Eutheria</taxon>
        <taxon>Laurasiatheria</taxon>
        <taxon>Chiroptera</taxon>
        <taxon>Yangochiroptera</taxon>
        <taxon>Phyllostomidae</taxon>
        <taxon>Phyllostominae</taxon>
        <taxon>Phyllostomus</taxon>
    </lineage>
</organism>
<dbReference type="InterPro" id="IPR004000">
    <property type="entry name" value="Actin"/>
</dbReference>
<dbReference type="Gene3D" id="3.30.420.40">
    <property type="match status" value="1"/>
</dbReference>
<dbReference type="Pfam" id="PF00022">
    <property type="entry name" value="Actin"/>
    <property type="match status" value="1"/>
</dbReference>
<accession>A0A834DQ73</accession>
<gene>
    <name evidence="1" type="ORF">HJG60_008276</name>
</gene>
<name>A0A834DQ73_9CHIR</name>
<dbReference type="AlphaFoldDB" id="A0A834DQ73"/>
<dbReference type="EMBL" id="JABVXQ010000010">
    <property type="protein sequence ID" value="KAF6088451.1"/>
    <property type="molecule type" value="Genomic_DNA"/>
</dbReference>
<evidence type="ECO:0000313" key="1">
    <source>
        <dbReference type="EMBL" id="KAF6088451.1"/>
    </source>
</evidence>
<reference evidence="1 2" key="1">
    <citation type="journal article" date="2020" name="Nature">
        <title>Six reference-quality genomes reveal evolution of bat adaptations.</title>
        <authorList>
            <person name="Jebb D."/>
            <person name="Huang Z."/>
            <person name="Pippel M."/>
            <person name="Hughes G.M."/>
            <person name="Lavrichenko K."/>
            <person name="Devanna P."/>
            <person name="Winkler S."/>
            <person name="Jermiin L.S."/>
            <person name="Skirmuntt E.C."/>
            <person name="Katzourakis A."/>
            <person name="Burkitt-Gray L."/>
            <person name="Ray D.A."/>
            <person name="Sullivan K.A.M."/>
            <person name="Roscito J.G."/>
            <person name="Kirilenko B.M."/>
            <person name="Davalos L.M."/>
            <person name="Corthals A.P."/>
            <person name="Power M.L."/>
            <person name="Jones G."/>
            <person name="Ransome R.D."/>
            <person name="Dechmann D.K.N."/>
            <person name="Locatelli A.G."/>
            <person name="Puechmaille S.J."/>
            <person name="Fedrigo O."/>
            <person name="Jarvis E.D."/>
            <person name="Hiller M."/>
            <person name="Vernes S.C."/>
            <person name="Myers E.W."/>
            <person name="Teeling E.C."/>
        </authorList>
    </citation>
    <scope>NUCLEOTIDE SEQUENCE [LARGE SCALE GENOMIC DNA]</scope>
    <source>
        <strain evidence="1">Bat1K_MPI-CBG_1</strain>
    </source>
</reference>